<accession>A0ABV6XGJ8</accession>
<reference evidence="1 2" key="1">
    <citation type="submission" date="2024-06" db="EMBL/GenBank/DDBJ databases">
        <authorList>
            <person name="Lee S.D."/>
        </authorList>
    </citation>
    <scope>NUCLEOTIDE SEQUENCE [LARGE SCALE GENOMIC DNA]</scope>
    <source>
        <strain evidence="1 2">N1-10</strain>
    </source>
</reference>
<dbReference type="EMBL" id="JBEUKS010000001">
    <property type="protein sequence ID" value="MFC1437393.1"/>
    <property type="molecule type" value="Genomic_DNA"/>
</dbReference>
<proteinExistence type="predicted"/>
<protein>
    <recommendedName>
        <fullName evidence="3">PIN domain-containing protein</fullName>
    </recommendedName>
</protein>
<name>A0ABV6XGJ8_9ACTN</name>
<organism evidence="1 2">
    <name type="scientific">Streptacidiphilus jeojiensis</name>
    <dbReference type="NCBI Taxonomy" id="3229225"/>
    <lineage>
        <taxon>Bacteria</taxon>
        <taxon>Bacillati</taxon>
        <taxon>Actinomycetota</taxon>
        <taxon>Actinomycetes</taxon>
        <taxon>Kitasatosporales</taxon>
        <taxon>Streptomycetaceae</taxon>
        <taxon>Streptacidiphilus</taxon>
    </lineage>
</organism>
<keyword evidence="2" id="KW-1185">Reference proteome</keyword>
<gene>
    <name evidence="1" type="ORF">ABUW04_03915</name>
</gene>
<dbReference type="Proteomes" id="UP001592581">
    <property type="component" value="Unassembled WGS sequence"/>
</dbReference>
<evidence type="ECO:0008006" key="3">
    <source>
        <dbReference type="Google" id="ProtNLM"/>
    </source>
</evidence>
<sequence>MLSFTLDTNCIIAVEEPRPATEAVLELVARQRTGTAVVRLVATTAAENQRDGTVLDNFARFQERLRGLNLEDLEILAPVAVCDLTYLDWCVFAHDEAEAEARQLHDVLFPTMPYDHPEAVPEGLAEDERLRAERKWRNRQLDVLVLHTHIMARADVFVTTDKGFYKTGRRERLAALGAPVVLTPSDALAYLDEASA</sequence>
<comment type="caution">
    <text evidence="1">The sequence shown here is derived from an EMBL/GenBank/DDBJ whole genome shotgun (WGS) entry which is preliminary data.</text>
</comment>
<evidence type="ECO:0000313" key="2">
    <source>
        <dbReference type="Proteomes" id="UP001592581"/>
    </source>
</evidence>
<dbReference type="RefSeq" id="WP_380563465.1">
    <property type="nucleotide sequence ID" value="NZ_JBEUKS010000001.1"/>
</dbReference>
<evidence type="ECO:0000313" key="1">
    <source>
        <dbReference type="EMBL" id="MFC1437393.1"/>
    </source>
</evidence>